<evidence type="ECO:0000313" key="3">
    <source>
        <dbReference type="Proteomes" id="UP000326924"/>
    </source>
</evidence>
<feature type="signal peptide" evidence="1">
    <location>
        <begin position="1"/>
        <end position="18"/>
    </location>
</feature>
<reference evidence="2 3" key="1">
    <citation type="submission" date="2019-09" db="EMBL/GenBank/DDBJ databases">
        <title>Draft genome of the ectomycorrhizal ascomycete Sphaerosporella brunnea.</title>
        <authorList>
            <consortium name="DOE Joint Genome Institute"/>
            <person name="Benucci G.M."/>
            <person name="Marozzi G."/>
            <person name="Antonielli L."/>
            <person name="Sanchez S."/>
            <person name="Marco P."/>
            <person name="Wang X."/>
            <person name="Falini L.B."/>
            <person name="Barry K."/>
            <person name="Haridas S."/>
            <person name="Lipzen A."/>
            <person name="Labutti K."/>
            <person name="Grigoriev I.V."/>
            <person name="Murat C."/>
            <person name="Martin F."/>
            <person name="Albertini E."/>
            <person name="Donnini D."/>
            <person name="Bonito G."/>
        </authorList>
    </citation>
    <scope>NUCLEOTIDE SEQUENCE [LARGE SCALE GENOMIC DNA]</scope>
    <source>
        <strain evidence="2 3">Sb_GMNB300</strain>
    </source>
</reference>
<proteinExistence type="predicted"/>
<comment type="caution">
    <text evidence="2">The sequence shown here is derived from an EMBL/GenBank/DDBJ whole genome shotgun (WGS) entry which is preliminary data.</text>
</comment>
<gene>
    <name evidence="2" type="ORF">FN846DRAFT_911932</name>
</gene>
<accession>A0A5J5EJQ5</accession>
<feature type="chain" id="PRO_5023907029" evidence="1">
    <location>
        <begin position="19"/>
        <end position="155"/>
    </location>
</feature>
<dbReference type="AlphaFoldDB" id="A0A5J5EJQ5"/>
<dbReference type="InParanoid" id="A0A5J5EJQ5"/>
<dbReference type="EMBL" id="VXIS01000274">
    <property type="protein sequence ID" value="KAA8895307.1"/>
    <property type="molecule type" value="Genomic_DNA"/>
</dbReference>
<sequence length="155" mass="17131">MRLSTLLFVLRISRCASATAFAETLHQVAVRALEGAYMAQDPDDKLFEEIFHSSSAEDRSYVASILRETTAIAMTHKNTDGKAIHYSDRRNEPIPKTSCENHGSSHRIRLAAQQQHYSGALSTYNSSNPFVSDTRMLDVRSANGIGSILNFPKAA</sequence>
<evidence type="ECO:0000313" key="2">
    <source>
        <dbReference type="EMBL" id="KAA8895307.1"/>
    </source>
</evidence>
<name>A0A5J5EJQ5_9PEZI</name>
<dbReference type="Proteomes" id="UP000326924">
    <property type="component" value="Unassembled WGS sequence"/>
</dbReference>
<keyword evidence="3" id="KW-1185">Reference proteome</keyword>
<protein>
    <submittedName>
        <fullName evidence="2">Uncharacterized protein</fullName>
    </submittedName>
</protein>
<evidence type="ECO:0000256" key="1">
    <source>
        <dbReference type="SAM" id="SignalP"/>
    </source>
</evidence>
<organism evidence="2 3">
    <name type="scientific">Sphaerosporella brunnea</name>
    <dbReference type="NCBI Taxonomy" id="1250544"/>
    <lineage>
        <taxon>Eukaryota</taxon>
        <taxon>Fungi</taxon>
        <taxon>Dikarya</taxon>
        <taxon>Ascomycota</taxon>
        <taxon>Pezizomycotina</taxon>
        <taxon>Pezizomycetes</taxon>
        <taxon>Pezizales</taxon>
        <taxon>Pyronemataceae</taxon>
        <taxon>Sphaerosporella</taxon>
    </lineage>
</organism>
<keyword evidence="1" id="KW-0732">Signal</keyword>